<dbReference type="GO" id="GO:0008299">
    <property type="term" value="P:isoprenoid biosynthetic process"/>
    <property type="evidence" value="ECO:0007669"/>
    <property type="project" value="UniProtKB-ARBA"/>
</dbReference>
<evidence type="ECO:0000313" key="7">
    <source>
        <dbReference type="EMBL" id="PAV19952.1"/>
    </source>
</evidence>
<evidence type="ECO:0000256" key="3">
    <source>
        <dbReference type="ARBA" id="ARBA00022723"/>
    </source>
</evidence>
<keyword evidence="4 6" id="KW-0460">Magnesium</keyword>
<evidence type="ECO:0000256" key="2">
    <source>
        <dbReference type="ARBA" id="ARBA00006333"/>
    </source>
</evidence>
<comment type="caution">
    <text evidence="7">The sequence shown here is derived from an EMBL/GenBank/DDBJ whole genome shotgun (WGS) entry which is preliminary data.</text>
</comment>
<evidence type="ECO:0000256" key="5">
    <source>
        <dbReference type="ARBA" id="ARBA00023239"/>
    </source>
</evidence>
<organism evidence="7 8">
    <name type="scientific">Pyrrhoderma noxium</name>
    <dbReference type="NCBI Taxonomy" id="2282107"/>
    <lineage>
        <taxon>Eukaryota</taxon>
        <taxon>Fungi</taxon>
        <taxon>Dikarya</taxon>
        <taxon>Basidiomycota</taxon>
        <taxon>Agaricomycotina</taxon>
        <taxon>Agaricomycetes</taxon>
        <taxon>Hymenochaetales</taxon>
        <taxon>Hymenochaetaceae</taxon>
        <taxon>Pyrrhoderma</taxon>
    </lineage>
</organism>
<dbReference type="SFLD" id="SFLDS00005">
    <property type="entry name" value="Isoprenoid_Synthase_Type_I"/>
    <property type="match status" value="1"/>
</dbReference>
<comment type="similarity">
    <text evidence="2 6">Belongs to the terpene synthase family.</text>
</comment>
<keyword evidence="3 6" id="KW-0479">Metal-binding</keyword>
<name>A0A286UK52_9AGAM</name>
<accession>A0A286UK52</accession>
<proteinExistence type="inferred from homology"/>
<evidence type="ECO:0000256" key="1">
    <source>
        <dbReference type="ARBA" id="ARBA00001946"/>
    </source>
</evidence>
<dbReference type="GO" id="GO:0046872">
    <property type="term" value="F:metal ion binding"/>
    <property type="evidence" value="ECO:0007669"/>
    <property type="project" value="UniProtKB-KW"/>
</dbReference>
<dbReference type="AlphaFoldDB" id="A0A286UK52"/>
<dbReference type="InParanoid" id="A0A286UK52"/>
<evidence type="ECO:0000256" key="4">
    <source>
        <dbReference type="ARBA" id="ARBA00022842"/>
    </source>
</evidence>
<dbReference type="PANTHER" id="PTHR35201:SF4">
    <property type="entry name" value="BETA-PINACENE SYNTHASE-RELATED"/>
    <property type="match status" value="1"/>
</dbReference>
<protein>
    <recommendedName>
        <fullName evidence="6">Terpene synthase</fullName>
        <ecNumber evidence="6">4.2.3.-</ecNumber>
    </recommendedName>
</protein>
<dbReference type="Proteomes" id="UP000217199">
    <property type="component" value="Unassembled WGS sequence"/>
</dbReference>
<keyword evidence="8" id="KW-1185">Reference proteome</keyword>
<dbReference type="Pfam" id="PF19086">
    <property type="entry name" value="Terpene_syn_C_2"/>
    <property type="match status" value="1"/>
</dbReference>
<evidence type="ECO:0000313" key="8">
    <source>
        <dbReference type="Proteomes" id="UP000217199"/>
    </source>
</evidence>
<sequence length="335" mass="38744">MSSSKELVRIPNFFSFTPFKWQGINPNHSSIIKTTKEWVLSQGNLDEVKQRKIDDAKCELFGAATYPYVDLDMLYVLNDSVVIVLLLDEITDELDYEGVLAVKETTLNAMTGKTPNDHCLHANFMRDFTKRLTVASIGLDTVIERFLHSYALYLDGMATEAKHRETKEILSVEDYVIHRRENCSVRFYLIFIEIALRIDFPPELLEDPNFVRVNDLAIDLVAIINDVYSFSAEYSRGIEGNTIVAAFMNEKKCPIQEAMVYTEAYYKDTLLAFLTTRAHMKSYGPEVDDAIKKYLSAIEQFIWGSAEWSLDNYRYWDKGTTIRQTYTFELKRNQK</sequence>
<gene>
    <name evidence="7" type="ORF">PNOK_0488600</name>
</gene>
<evidence type="ECO:0000256" key="6">
    <source>
        <dbReference type="RuleBase" id="RU366034"/>
    </source>
</evidence>
<reference evidence="7 8" key="1">
    <citation type="journal article" date="2017" name="Mol. Ecol.">
        <title>Comparative and population genomic landscape of Phellinus noxius: A hypervariable fungus causing root rot in trees.</title>
        <authorList>
            <person name="Chung C.L."/>
            <person name="Lee T.J."/>
            <person name="Akiba M."/>
            <person name="Lee H.H."/>
            <person name="Kuo T.H."/>
            <person name="Liu D."/>
            <person name="Ke H.M."/>
            <person name="Yokoi T."/>
            <person name="Roa M.B."/>
            <person name="Lu M.J."/>
            <person name="Chang Y.Y."/>
            <person name="Ann P.J."/>
            <person name="Tsai J.N."/>
            <person name="Chen C.Y."/>
            <person name="Tzean S.S."/>
            <person name="Ota Y."/>
            <person name="Hattori T."/>
            <person name="Sahashi N."/>
            <person name="Liou R.F."/>
            <person name="Kikuchi T."/>
            <person name="Tsai I.J."/>
        </authorList>
    </citation>
    <scope>NUCLEOTIDE SEQUENCE [LARGE SCALE GENOMIC DNA]</scope>
    <source>
        <strain evidence="7 8">FFPRI411160</strain>
    </source>
</reference>
<dbReference type="EC" id="4.2.3.-" evidence="6"/>
<dbReference type="EMBL" id="NBII01000004">
    <property type="protein sequence ID" value="PAV19952.1"/>
    <property type="molecule type" value="Genomic_DNA"/>
</dbReference>
<keyword evidence="5 6" id="KW-0456">Lyase</keyword>
<dbReference type="SFLD" id="SFLDG01020">
    <property type="entry name" value="Terpene_Cyclase_Like_2"/>
    <property type="match status" value="1"/>
</dbReference>
<dbReference type="InterPro" id="IPR034686">
    <property type="entry name" value="Terpene_cyclase-like_2"/>
</dbReference>
<dbReference type="SUPFAM" id="SSF48576">
    <property type="entry name" value="Terpenoid synthases"/>
    <property type="match status" value="1"/>
</dbReference>
<dbReference type="InterPro" id="IPR008949">
    <property type="entry name" value="Isoprenoid_synthase_dom_sf"/>
</dbReference>
<comment type="cofactor">
    <cofactor evidence="1 6">
        <name>Mg(2+)</name>
        <dbReference type="ChEBI" id="CHEBI:18420"/>
    </cofactor>
</comment>
<dbReference type="PANTHER" id="PTHR35201">
    <property type="entry name" value="TERPENE SYNTHASE"/>
    <property type="match status" value="1"/>
</dbReference>
<dbReference type="GO" id="GO:0010333">
    <property type="term" value="F:terpene synthase activity"/>
    <property type="evidence" value="ECO:0007669"/>
    <property type="project" value="InterPro"/>
</dbReference>
<dbReference type="OrthoDB" id="2861623at2759"/>
<dbReference type="Gene3D" id="1.10.600.10">
    <property type="entry name" value="Farnesyl Diphosphate Synthase"/>
    <property type="match status" value="1"/>
</dbReference>